<name>A0A1X0D4H3_9MYCO</name>
<dbReference type="RefSeq" id="WP_133055416.1">
    <property type="nucleotide sequence ID" value="NZ_MVHP01000006.1"/>
</dbReference>
<dbReference type="AlphaFoldDB" id="A0A1X0D4H3"/>
<dbReference type="EMBL" id="MVHP01000006">
    <property type="protein sequence ID" value="ORA67306.1"/>
    <property type="molecule type" value="Genomic_DNA"/>
</dbReference>
<sequence length="204" mass="22715">MIDELTILRLVAIKGRVSPEAVAASLGADPADVCAQLEEYASRELFKLTPMGYRITPSGRQRCTELVAAEHRDADASAVEQLYETFTEHNFELKALITDWQTRGPDQPNDHTDADYDRQVLERLHTLHRRVLPLLDRITAVAPRLGHYKTRLVKAADAVAAGDHSFVSKPITDSYHTVWFELHEDLMGLAGLTRAEEAEAGRGA</sequence>
<accession>A0A1X0D4H3</accession>
<dbReference type="OrthoDB" id="3568381at2"/>
<gene>
    <name evidence="1" type="ORF">BST23_07315</name>
</gene>
<dbReference type="Proteomes" id="UP000192772">
    <property type="component" value="Unassembled WGS sequence"/>
</dbReference>
<dbReference type="STRING" id="81858.BST23_07315"/>
<organism evidence="1 2">
    <name type="scientific">Mycolicibacterium elephantis</name>
    <dbReference type="NCBI Taxonomy" id="81858"/>
    <lineage>
        <taxon>Bacteria</taxon>
        <taxon>Bacillati</taxon>
        <taxon>Actinomycetota</taxon>
        <taxon>Actinomycetes</taxon>
        <taxon>Mycobacteriales</taxon>
        <taxon>Mycobacteriaceae</taxon>
        <taxon>Mycolicibacterium</taxon>
    </lineage>
</organism>
<evidence type="ECO:0000313" key="2">
    <source>
        <dbReference type="Proteomes" id="UP000192772"/>
    </source>
</evidence>
<reference evidence="1 2" key="1">
    <citation type="submission" date="2017-02" db="EMBL/GenBank/DDBJ databases">
        <title>The new phylogeny of genus Mycobacterium.</title>
        <authorList>
            <person name="Tortoli E."/>
            <person name="Trovato A."/>
            <person name="Cirillo D.M."/>
        </authorList>
    </citation>
    <scope>NUCLEOTIDE SEQUENCE [LARGE SCALE GENOMIC DNA]</scope>
    <source>
        <strain evidence="1 2">FI-09383</strain>
    </source>
</reference>
<evidence type="ECO:0000313" key="1">
    <source>
        <dbReference type="EMBL" id="ORA67306.1"/>
    </source>
</evidence>
<protein>
    <submittedName>
        <fullName evidence="1">Uncharacterized protein</fullName>
    </submittedName>
</protein>
<comment type="caution">
    <text evidence="1">The sequence shown here is derived from an EMBL/GenBank/DDBJ whole genome shotgun (WGS) entry which is preliminary data.</text>
</comment>
<proteinExistence type="predicted"/>